<dbReference type="EMBL" id="KB469301">
    <property type="protein sequence ID" value="EPQ55541.1"/>
    <property type="molecule type" value="Genomic_DNA"/>
</dbReference>
<keyword evidence="4" id="KW-1185">Reference proteome</keyword>
<feature type="compositionally biased region" description="Low complexity" evidence="1">
    <location>
        <begin position="1"/>
        <end position="14"/>
    </location>
</feature>
<organism evidence="3 4">
    <name type="scientific">Gloeophyllum trabeum (strain ATCC 11539 / FP-39264 / Madison 617)</name>
    <name type="common">Brown rot fungus</name>
    <dbReference type="NCBI Taxonomy" id="670483"/>
    <lineage>
        <taxon>Eukaryota</taxon>
        <taxon>Fungi</taxon>
        <taxon>Dikarya</taxon>
        <taxon>Basidiomycota</taxon>
        <taxon>Agaricomycotina</taxon>
        <taxon>Agaricomycetes</taxon>
        <taxon>Gloeophyllales</taxon>
        <taxon>Gloeophyllaceae</taxon>
        <taxon>Gloeophyllum</taxon>
    </lineage>
</organism>
<feature type="region of interest" description="Disordered" evidence="1">
    <location>
        <begin position="563"/>
        <end position="623"/>
    </location>
</feature>
<dbReference type="Proteomes" id="UP000030669">
    <property type="component" value="Unassembled WGS sequence"/>
</dbReference>
<feature type="compositionally biased region" description="Basic and acidic residues" evidence="1">
    <location>
        <begin position="721"/>
        <end position="731"/>
    </location>
</feature>
<feature type="compositionally biased region" description="Low complexity" evidence="1">
    <location>
        <begin position="229"/>
        <end position="252"/>
    </location>
</feature>
<dbReference type="HOGENOM" id="CLU_004112_2_0_1"/>
<feature type="region of interest" description="Disordered" evidence="1">
    <location>
        <begin position="648"/>
        <end position="775"/>
    </location>
</feature>
<evidence type="ECO:0000256" key="1">
    <source>
        <dbReference type="SAM" id="MobiDB-lite"/>
    </source>
</evidence>
<feature type="compositionally biased region" description="Basic and acidic residues" evidence="1">
    <location>
        <begin position="68"/>
        <end position="85"/>
    </location>
</feature>
<dbReference type="KEGG" id="gtr:GLOTRDRAFT_138440"/>
<feature type="compositionally biased region" description="Low complexity" evidence="1">
    <location>
        <begin position="743"/>
        <end position="755"/>
    </location>
</feature>
<feature type="region of interest" description="Disordered" evidence="1">
    <location>
        <begin position="417"/>
        <end position="445"/>
    </location>
</feature>
<feature type="compositionally biased region" description="Basic and acidic residues" evidence="1">
    <location>
        <begin position="576"/>
        <end position="615"/>
    </location>
</feature>
<name>S7Q664_GLOTA</name>
<sequence>MSSSRRSSRRSSSSKQIPAWRSLSLSKNSASAAVSKVFAQPEHGKPLESAASKLPAAMLDDAASITSRKREDSESLHDLKDEADVKSVSGETGRSEGTQEPREAASAVAEQYLAMNEVPLTESPSSTSPVPTSGPSQSSAAIPFPSTSQTESSASSQKSTGGSSWFSSLSRARGKTKSFSSATGKTSEEQSSKPGEISAPPAPIIEIQPSTPGFETPPADPQSAEPLNPCESAPEATPTATAAEPAPASPEAKPSEPQPIPGHRSKRSWFASPTGSPHRTQPSSPLSRAHSPHPPTSSPKSPRPRPRVQQMPSMPSSIDEEVPQIIRPSPPDEPPHAVVQHTCEPAPKISSLNPATSRFTLTLPLLGRPKVPLEKAVAAAQAEDVRDPGPPKEPLETPIEEAIKVAQEQDLRQEIAVEASGSNSNGNAELREGESAVVKATSTTNTSMTVEKTAVDTMTRYSSSSSWWDYVGWGYTTSSQASQSGSATPQDAIANTSSGAPSAQPHSPSTSTAGSTESAAESDEHDTVKDPAPPKASSIFSADTARSQGSAWYSPWSWYYTPSRSMSEEQPSAHQGSEKTESERVKEEALRRSESEPPVKGEKTASPDSQRRHASDINPIESSITINRSGWISFLASRALMMKTVAGSDAEVRRDENGVEVMDIDEEETPKEQSTQQAVVATRQQAAAKVPPSPTPSTPASKSGPEPKKSGPPAPPITESDSIKRETTRVGRDKHRKDKQPRKASSASPASSKKSGATTPTSPRAQPPNLVLPTWADTFHVPPRSVVPPPPPSTLRKTMRLVSAVGGALFAQEDQKGKGKGKARDHEEFLHYGKELPRAWDVLGERLEPDVLRGCKKVVVIGVHGWFPGAVMRTVLGEPTGTSSKFVNMMCQALEDFEERHQVRLEKVTQIPLEGEGTIGKRVERLYNTLTGNKEWMDDIHSADAIFVATHSQGSIVSTHVLDRLIRDGHIRTRRSVDLTNASTAVNPGGAVPAVGLPPQRVCCLALCGIHLGPLRYLSSSSLLQPYIQYFESAAAKELFDFQDTESQVSKDYVKALQNVTNHGTKMVYIASMNDQVVPVYSGLFTSASHPLILRALYIDGDAYHSSDFMSNLLVLLIRILNSGLSDSGLLVHLSEATAGSLSGVGHSTAYEELRTFSLAVDYLFLTNDGLDDHPELEIKPFNANSELNDYEIPWALRDLIADERVAYFFWKEFSQLRDAFDDWHPKTTILRDIKRKLQPIQRLPSASNHTSASKL</sequence>
<feature type="compositionally biased region" description="Low complexity" evidence="1">
    <location>
        <begin position="119"/>
        <end position="139"/>
    </location>
</feature>
<feature type="region of interest" description="Disordered" evidence="1">
    <location>
        <begin position="1"/>
        <end position="355"/>
    </location>
</feature>
<dbReference type="RefSeq" id="XP_007865624.1">
    <property type="nucleotide sequence ID" value="XM_007867433.1"/>
</dbReference>
<feature type="domain" description="YMC020W-like alpha/beta hydrolase" evidence="2">
    <location>
        <begin position="855"/>
        <end position="975"/>
    </location>
</feature>
<feature type="region of interest" description="Disordered" evidence="1">
    <location>
        <begin position="478"/>
        <end position="549"/>
    </location>
</feature>
<gene>
    <name evidence="3" type="ORF">GLOTRDRAFT_138440</name>
</gene>
<feature type="compositionally biased region" description="Low complexity" evidence="1">
    <location>
        <begin position="146"/>
        <end position="170"/>
    </location>
</feature>
<feature type="compositionally biased region" description="Polar residues" evidence="1">
    <location>
        <begin position="538"/>
        <end position="549"/>
    </location>
</feature>
<dbReference type="InterPro" id="IPR058933">
    <property type="entry name" value="YMC020W-like_ab_hydrolase"/>
</dbReference>
<feature type="compositionally biased region" description="Basic and acidic residues" evidence="1">
    <location>
        <begin position="93"/>
        <end position="103"/>
    </location>
</feature>
<proteinExistence type="predicted"/>
<feature type="compositionally biased region" description="Low complexity" evidence="1">
    <location>
        <begin position="673"/>
        <end position="690"/>
    </location>
</feature>
<evidence type="ECO:0000259" key="2">
    <source>
        <dbReference type="Pfam" id="PF26147"/>
    </source>
</evidence>
<dbReference type="PANTHER" id="PTHR47349:SF1">
    <property type="entry name" value="AER328WP"/>
    <property type="match status" value="1"/>
</dbReference>
<feature type="compositionally biased region" description="Low complexity" evidence="1">
    <location>
        <begin position="507"/>
        <end position="519"/>
    </location>
</feature>
<dbReference type="AlphaFoldDB" id="S7Q664"/>
<feature type="domain" description="YMC020W-like alpha/beta hydrolase" evidence="2">
    <location>
        <begin position="1000"/>
        <end position="1203"/>
    </location>
</feature>
<dbReference type="InterPro" id="IPR058934">
    <property type="entry name" value="YMC020W-like"/>
</dbReference>
<reference evidence="3 4" key="1">
    <citation type="journal article" date="2012" name="Science">
        <title>The Paleozoic origin of enzymatic lignin decomposition reconstructed from 31 fungal genomes.</title>
        <authorList>
            <person name="Floudas D."/>
            <person name="Binder M."/>
            <person name="Riley R."/>
            <person name="Barry K."/>
            <person name="Blanchette R.A."/>
            <person name="Henrissat B."/>
            <person name="Martinez A.T."/>
            <person name="Otillar R."/>
            <person name="Spatafora J.W."/>
            <person name="Yadav J.S."/>
            <person name="Aerts A."/>
            <person name="Benoit I."/>
            <person name="Boyd A."/>
            <person name="Carlson A."/>
            <person name="Copeland A."/>
            <person name="Coutinho P.M."/>
            <person name="de Vries R.P."/>
            <person name="Ferreira P."/>
            <person name="Findley K."/>
            <person name="Foster B."/>
            <person name="Gaskell J."/>
            <person name="Glotzer D."/>
            <person name="Gorecki P."/>
            <person name="Heitman J."/>
            <person name="Hesse C."/>
            <person name="Hori C."/>
            <person name="Igarashi K."/>
            <person name="Jurgens J.A."/>
            <person name="Kallen N."/>
            <person name="Kersten P."/>
            <person name="Kohler A."/>
            <person name="Kuees U."/>
            <person name="Kumar T.K.A."/>
            <person name="Kuo A."/>
            <person name="LaButti K."/>
            <person name="Larrondo L.F."/>
            <person name="Lindquist E."/>
            <person name="Ling A."/>
            <person name="Lombard V."/>
            <person name="Lucas S."/>
            <person name="Lundell T."/>
            <person name="Martin R."/>
            <person name="McLaughlin D.J."/>
            <person name="Morgenstern I."/>
            <person name="Morin E."/>
            <person name="Murat C."/>
            <person name="Nagy L.G."/>
            <person name="Nolan M."/>
            <person name="Ohm R.A."/>
            <person name="Patyshakuliyeva A."/>
            <person name="Rokas A."/>
            <person name="Ruiz-Duenas F.J."/>
            <person name="Sabat G."/>
            <person name="Salamov A."/>
            <person name="Samejima M."/>
            <person name="Schmutz J."/>
            <person name="Slot J.C."/>
            <person name="St John F."/>
            <person name="Stenlid J."/>
            <person name="Sun H."/>
            <person name="Sun S."/>
            <person name="Syed K."/>
            <person name="Tsang A."/>
            <person name="Wiebenga A."/>
            <person name="Young D."/>
            <person name="Pisabarro A."/>
            <person name="Eastwood D.C."/>
            <person name="Martin F."/>
            <person name="Cullen D."/>
            <person name="Grigoriev I.V."/>
            <person name="Hibbett D.S."/>
        </authorList>
    </citation>
    <scope>NUCLEOTIDE SEQUENCE [LARGE SCALE GENOMIC DNA]</scope>
    <source>
        <strain evidence="3 4">ATCC 11539</strain>
    </source>
</reference>
<protein>
    <recommendedName>
        <fullName evidence="2">YMC020W-like alpha/beta hydrolase domain-containing protein</fullName>
    </recommendedName>
</protein>
<dbReference type="eggNOG" id="ENOG502QR2T">
    <property type="taxonomic scope" value="Eukaryota"/>
</dbReference>
<feature type="compositionally biased region" description="Low complexity" evidence="1">
    <location>
        <begin position="478"/>
        <end position="488"/>
    </location>
</feature>
<feature type="compositionally biased region" description="Polar residues" evidence="1">
    <location>
        <begin position="271"/>
        <end position="286"/>
    </location>
</feature>
<dbReference type="PANTHER" id="PTHR47349">
    <property type="entry name" value="CHROMOSOME 8, WHOLE GENOME SHOTGUN SEQUENCE"/>
    <property type="match status" value="1"/>
</dbReference>
<evidence type="ECO:0000313" key="3">
    <source>
        <dbReference type="EMBL" id="EPQ55541.1"/>
    </source>
</evidence>
<dbReference type="Pfam" id="PF26147">
    <property type="entry name" value="AB_HYDROLASE_YMC0-YMC35"/>
    <property type="match status" value="2"/>
</dbReference>
<dbReference type="GeneID" id="19303987"/>
<feature type="compositionally biased region" description="Low complexity" evidence="1">
    <location>
        <begin position="196"/>
        <end position="210"/>
    </location>
</feature>
<accession>S7Q664</accession>
<dbReference type="OMA" id="WYSPWAW"/>
<dbReference type="OrthoDB" id="5598028at2759"/>
<feature type="compositionally biased region" description="Basic residues" evidence="1">
    <location>
        <begin position="732"/>
        <end position="742"/>
    </location>
</feature>
<feature type="compositionally biased region" description="Polar residues" evidence="1">
    <location>
        <begin position="493"/>
        <end position="506"/>
    </location>
</feature>
<feature type="compositionally biased region" description="Low complexity" evidence="1">
    <location>
        <begin position="22"/>
        <end position="37"/>
    </location>
</feature>
<evidence type="ECO:0000313" key="4">
    <source>
        <dbReference type="Proteomes" id="UP000030669"/>
    </source>
</evidence>
<feature type="compositionally biased region" description="Polar residues" evidence="1">
    <location>
        <begin position="563"/>
        <end position="575"/>
    </location>
</feature>